<dbReference type="AlphaFoldDB" id="X1QG58"/>
<proteinExistence type="predicted"/>
<protein>
    <recommendedName>
        <fullName evidence="2">Thiamine-binding protein domain-containing protein</fullName>
    </recommendedName>
</protein>
<comment type="caution">
    <text evidence="1">The sequence shown here is derived from an EMBL/GenBank/DDBJ whole genome shotgun (WGS) entry which is preliminary data.</text>
</comment>
<accession>X1QG58</accession>
<sequence>MQEICTLHIVFPVESDEQALGVKKNVTEALSDIVGVRTDFSIRTIAIPPQLNARSS</sequence>
<gene>
    <name evidence="1" type="ORF">S12H4_08809</name>
</gene>
<evidence type="ECO:0000313" key="1">
    <source>
        <dbReference type="EMBL" id="GAI67208.1"/>
    </source>
</evidence>
<organism evidence="1">
    <name type="scientific">marine sediment metagenome</name>
    <dbReference type="NCBI Taxonomy" id="412755"/>
    <lineage>
        <taxon>unclassified sequences</taxon>
        <taxon>metagenomes</taxon>
        <taxon>ecological metagenomes</taxon>
    </lineage>
</organism>
<evidence type="ECO:0008006" key="2">
    <source>
        <dbReference type="Google" id="ProtNLM"/>
    </source>
</evidence>
<dbReference type="EMBL" id="BARW01003458">
    <property type="protein sequence ID" value="GAI67208.1"/>
    <property type="molecule type" value="Genomic_DNA"/>
</dbReference>
<name>X1QG58_9ZZZZ</name>
<reference evidence="1" key="1">
    <citation type="journal article" date="2014" name="Front. Microbiol.">
        <title>High frequency of phylogenetically diverse reductive dehalogenase-homologous genes in deep subseafloor sedimentary metagenomes.</title>
        <authorList>
            <person name="Kawai M."/>
            <person name="Futagami T."/>
            <person name="Toyoda A."/>
            <person name="Takaki Y."/>
            <person name="Nishi S."/>
            <person name="Hori S."/>
            <person name="Arai W."/>
            <person name="Tsubouchi T."/>
            <person name="Morono Y."/>
            <person name="Uchiyama I."/>
            <person name="Ito T."/>
            <person name="Fujiyama A."/>
            <person name="Inagaki F."/>
            <person name="Takami H."/>
        </authorList>
    </citation>
    <scope>NUCLEOTIDE SEQUENCE</scope>
    <source>
        <strain evidence="1">Expedition CK06-06</strain>
    </source>
</reference>